<evidence type="ECO:0000313" key="1">
    <source>
        <dbReference type="EMBL" id="MBC5632078.1"/>
    </source>
</evidence>
<accession>A0ABR7DN50</accession>
<organism evidence="1 2">
    <name type="scientific">Parabacteroides hominis</name>
    <dbReference type="NCBI Taxonomy" id="2763057"/>
    <lineage>
        <taxon>Bacteria</taxon>
        <taxon>Pseudomonadati</taxon>
        <taxon>Bacteroidota</taxon>
        <taxon>Bacteroidia</taxon>
        <taxon>Bacteroidales</taxon>
        <taxon>Tannerellaceae</taxon>
        <taxon>Parabacteroides</taxon>
    </lineage>
</organism>
<gene>
    <name evidence="1" type="ORF">H8S65_04730</name>
</gene>
<dbReference type="Proteomes" id="UP000651475">
    <property type="component" value="Unassembled WGS sequence"/>
</dbReference>
<comment type="caution">
    <text evidence="1">The sequence shown here is derived from an EMBL/GenBank/DDBJ whole genome shotgun (WGS) entry which is preliminary data.</text>
</comment>
<protein>
    <submittedName>
        <fullName evidence="1">Uncharacterized protein</fullName>
    </submittedName>
</protein>
<reference evidence="1 2" key="1">
    <citation type="submission" date="2020-08" db="EMBL/GenBank/DDBJ databases">
        <title>Genome public.</title>
        <authorList>
            <person name="Liu C."/>
            <person name="Sun Q."/>
        </authorList>
    </citation>
    <scope>NUCLEOTIDE SEQUENCE [LARGE SCALE GENOMIC DNA]</scope>
    <source>
        <strain evidence="1 2">NSJ-79</strain>
    </source>
</reference>
<sequence>MKNKKYHANGNLAYIETIKTISEAEYKTGKYPNCRVSDNGVIWVRVGLNAKYHANGIMAWGMQYDDYGSLTQLHPSKREDGSLITY</sequence>
<keyword evidence="2" id="KW-1185">Reference proteome</keyword>
<evidence type="ECO:0000313" key="2">
    <source>
        <dbReference type="Proteomes" id="UP000651475"/>
    </source>
</evidence>
<proteinExistence type="predicted"/>
<name>A0ABR7DN50_9BACT</name>
<dbReference type="RefSeq" id="WP_186928862.1">
    <property type="nucleotide sequence ID" value="NZ_JACOOJ010000005.1"/>
</dbReference>
<dbReference type="EMBL" id="JACOOJ010000005">
    <property type="protein sequence ID" value="MBC5632078.1"/>
    <property type="molecule type" value="Genomic_DNA"/>
</dbReference>